<name>A0A8J8P9Z0_9EURY</name>
<reference evidence="2" key="1">
    <citation type="submission" date="2019-02" db="EMBL/GenBank/DDBJ databases">
        <title>Halonotius sp. a new haloarchaeum isolated from saline soil.</title>
        <authorList>
            <person name="Duran-Viseras A."/>
            <person name="Sanchez-Porro C."/>
            <person name="Ventosa A."/>
        </authorList>
    </citation>
    <scope>NUCLEOTIDE SEQUENCE</scope>
    <source>
        <strain evidence="2">F15B</strain>
    </source>
</reference>
<comment type="caution">
    <text evidence="2">The sequence shown here is derived from an EMBL/GenBank/DDBJ whole genome shotgun (WGS) entry which is preliminary data.</text>
</comment>
<dbReference type="AlphaFoldDB" id="A0A8J8P9Z0"/>
<dbReference type="EMBL" id="RKLU01000008">
    <property type="protein sequence ID" value="TQQ78753.1"/>
    <property type="molecule type" value="Genomic_DNA"/>
</dbReference>
<sequence length="95" mass="10551">MTDSDIKRLLVLVNRSLMLRQTVDYAMQRLFNAKSESMDHVSLRNSLVADGGQTGSLVALGRLAVVVFVVLMPALFTSADLFAMILNPVFERFFA</sequence>
<proteinExistence type="predicted"/>
<evidence type="ECO:0000313" key="3">
    <source>
        <dbReference type="Proteomes" id="UP000705823"/>
    </source>
</evidence>
<dbReference type="Proteomes" id="UP000705823">
    <property type="component" value="Unassembled WGS sequence"/>
</dbReference>
<accession>A0A8J8P9Z0</accession>
<keyword evidence="1" id="KW-0472">Membrane</keyword>
<evidence type="ECO:0000256" key="1">
    <source>
        <dbReference type="SAM" id="Phobius"/>
    </source>
</evidence>
<keyword evidence="1" id="KW-1133">Transmembrane helix</keyword>
<keyword evidence="3" id="KW-1185">Reference proteome</keyword>
<protein>
    <submittedName>
        <fullName evidence="2">Uncharacterized protein</fullName>
    </submittedName>
</protein>
<dbReference type="RefSeq" id="WP_142980572.1">
    <property type="nucleotide sequence ID" value="NZ_RKLU01000008.1"/>
</dbReference>
<gene>
    <name evidence="2" type="ORF">EGH24_12990</name>
</gene>
<evidence type="ECO:0000313" key="2">
    <source>
        <dbReference type="EMBL" id="TQQ78753.1"/>
    </source>
</evidence>
<keyword evidence="1" id="KW-0812">Transmembrane</keyword>
<organism evidence="2 3">
    <name type="scientific">Halonotius terrestris</name>
    <dbReference type="NCBI Taxonomy" id="2487750"/>
    <lineage>
        <taxon>Archaea</taxon>
        <taxon>Methanobacteriati</taxon>
        <taxon>Methanobacteriota</taxon>
        <taxon>Stenosarchaea group</taxon>
        <taxon>Halobacteria</taxon>
        <taxon>Halobacteriales</taxon>
        <taxon>Haloferacaceae</taxon>
        <taxon>Halonotius</taxon>
    </lineage>
</organism>
<feature type="transmembrane region" description="Helical" evidence="1">
    <location>
        <begin position="63"/>
        <end position="86"/>
    </location>
</feature>